<dbReference type="AlphaFoldDB" id="A0A518D431"/>
<dbReference type="GO" id="GO:0016020">
    <property type="term" value="C:membrane"/>
    <property type="evidence" value="ECO:0007669"/>
    <property type="project" value="TreeGrafter"/>
</dbReference>
<dbReference type="RefSeq" id="WP_145191089.1">
    <property type="nucleotide sequence ID" value="NZ_CP036290.1"/>
</dbReference>
<evidence type="ECO:0000256" key="1">
    <source>
        <dbReference type="ARBA" id="ARBA00006484"/>
    </source>
</evidence>
<feature type="domain" description="Ketoreductase" evidence="4">
    <location>
        <begin position="3"/>
        <end position="184"/>
    </location>
</feature>
<dbReference type="PANTHER" id="PTHR44196">
    <property type="entry name" value="DEHYDROGENASE/REDUCTASE SDR FAMILY MEMBER 7B"/>
    <property type="match status" value="1"/>
</dbReference>
<evidence type="ECO:0000259" key="4">
    <source>
        <dbReference type="SMART" id="SM00822"/>
    </source>
</evidence>
<protein>
    <submittedName>
        <fullName evidence="5">Sepiapterin reductase</fullName>
        <ecNumber evidence="5">1.1.1.325</ecNumber>
    </submittedName>
</protein>
<dbReference type="GO" id="GO:0016491">
    <property type="term" value="F:oxidoreductase activity"/>
    <property type="evidence" value="ECO:0007669"/>
    <property type="project" value="UniProtKB-KW"/>
</dbReference>
<dbReference type="PANTHER" id="PTHR44196:SF1">
    <property type="entry name" value="DEHYDROGENASE_REDUCTASE SDR FAMILY MEMBER 7B"/>
    <property type="match status" value="1"/>
</dbReference>
<dbReference type="InterPro" id="IPR020904">
    <property type="entry name" value="Sc_DH/Rdtase_CS"/>
</dbReference>
<dbReference type="InterPro" id="IPR057326">
    <property type="entry name" value="KR_dom"/>
</dbReference>
<organism evidence="5 6">
    <name type="scientific">Rohdeia mirabilis</name>
    <dbReference type="NCBI Taxonomy" id="2528008"/>
    <lineage>
        <taxon>Bacteria</taxon>
        <taxon>Pseudomonadati</taxon>
        <taxon>Planctomycetota</taxon>
        <taxon>Planctomycetia</taxon>
        <taxon>Planctomycetia incertae sedis</taxon>
        <taxon>Rohdeia</taxon>
    </lineage>
</organism>
<dbReference type="CDD" id="cd05233">
    <property type="entry name" value="SDR_c"/>
    <property type="match status" value="1"/>
</dbReference>
<keyword evidence="6" id="KW-1185">Reference proteome</keyword>
<evidence type="ECO:0000313" key="6">
    <source>
        <dbReference type="Proteomes" id="UP000319342"/>
    </source>
</evidence>
<dbReference type="OrthoDB" id="9775296at2"/>
<dbReference type="InterPro" id="IPR002347">
    <property type="entry name" value="SDR_fam"/>
</dbReference>
<dbReference type="PROSITE" id="PS00061">
    <property type="entry name" value="ADH_SHORT"/>
    <property type="match status" value="1"/>
</dbReference>
<dbReference type="PRINTS" id="PR00081">
    <property type="entry name" value="GDHRDH"/>
</dbReference>
<dbReference type="Gene3D" id="3.40.50.720">
    <property type="entry name" value="NAD(P)-binding Rossmann-like Domain"/>
    <property type="match status" value="1"/>
</dbReference>
<gene>
    <name evidence="5" type="ORF">Pla163_33840</name>
</gene>
<dbReference type="InterPro" id="IPR036291">
    <property type="entry name" value="NAD(P)-bd_dom_sf"/>
</dbReference>
<dbReference type="EC" id="1.1.1.325" evidence="5"/>
<evidence type="ECO:0000256" key="3">
    <source>
        <dbReference type="RuleBase" id="RU000363"/>
    </source>
</evidence>
<name>A0A518D431_9BACT</name>
<dbReference type="EMBL" id="CP036290">
    <property type="protein sequence ID" value="QDU86233.1"/>
    <property type="molecule type" value="Genomic_DNA"/>
</dbReference>
<evidence type="ECO:0000313" key="5">
    <source>
        <dbReference type="EMBL" id="QDU86233.1"/>
    </source>
</evidence>
<dbReference type="PRINTS" id="PR00080">
    <property type="entry name" value="SDRFAMILY"/>
</dbReference>
<dbReference type="Proteomes" id="UP000319342">
    <property type="component" value="Chromosome"/>
</dbReference>
<dbReference type="SMART" id="SM00822">
    <property type="entry name" value="PKS_KR"/>
    <property type="match status" value="1"/>
</dbReference>
<sequence length="230" mass="24616">MAPRVFVTGGGRGIGRAIALRFAREGSKVVVAARTSSQLESVVDEINAAGGQGLAANMNVADHGSVEAAVWRAIEFMDNGIDVLVNNAGVFNVKPFSKMRPADWDFIQEVNLKGPFLVCLEALDYMEDSEKAHVFNISSTAGKQGFAGSTAYCASKYGLRGFSDALRLEVAEDDIRVTTVYPPAVDTTIFDGVDVDIPKSEMLSPERVADAIYDAYMDPNSPDDLDVGPA</sequence>
<dbReference type="SUPFAM" id="SSF51735">
    <property type="entry name" value="NAD(P)-binding Rossmann-fold domains"/>
    <property type="match status" value="1"/>
</dbReference>
<reference evidence="5 6" key="1">
    <citation type="submission" date="2019-02" db="EMBL/GenBank/DDBJ databases">
        <title>Deep-cultivation of Planctomycetes and their phenomic and genomic characterization uncovers novel biology.</title>
        <authorList>
            <person name="Wiegand S."/>
            <person name="Jogler M."/>
            <person name="Boedeker C."/>
            <person name="Pinto D."/>
            <person name="Vollmers J."/>
            <person name="Rivas-Marin E."/>
            <person name="Kohn T."/>
            <person name="Peeters S.H."/>
            <person name="Heuer A."/>
            <person name="Rast P."/>
            <person name="Oberbeckmann S."/>
            <person name="Bunk B."/>
            <person name="Jeske O."/>
            <person name="Meyerdierks A."/>
            <person name="Storesund J.E."/>
            <person name="Kallscheuer N."/>
            <person name="Luecker S."/>
            <person name="Lage O.M."/>
            <person name="Pohl T."/>
            <person name="Merkel B.J."/>
            <person name="Hornburger P."/>
            <person name="Mueller R.-W."/>
            <person name="Bruemmer F."/>
            <person name="Labrenz M."/>
            <person name="Spormann A.M."/>
            <person name="Op den Camp H."/>
            <person name="Overmann J."/>
            <person name="Amann R."/>
            <person name="Jetten M.S.M."/>
            <person name="Mascher T."/>
            <person name="Medema M.H."/>
            <person name="Devos D.P."/>
            <person name="Kaster A.-K."/>
            <person name="Ovreas L."/>
            <person name="Rohde M."/>
            <person name="Galperin M.Y."/>
            <person name="Jogler C."/>
        </authorList>
    </citation>
    <scope>NUCLEOTIDE SEQUENCE [LARGE SCALE GENOMIC DNA]</scope>
    <source>
        <strain evidence="5 6">Pla163</strain>
    </source>
</reference>
<dbReference type="Pfam" id="PF00106">
    <property type="entry name" value="adh_short"/>
    <property type="match status" value="1"/>
</dbReference>
<comment type="similarity">
    <text evidence="1 3">Belongs to the short-chain dehydrogenases/reductases (SDR) family.</text>
</comment>
<keyword evidence="2 5" id="KW-0560">Oxidoreductase</keyword>
<accession>A0A518D431</accession>
<proteinExistence type="inferred from homology"/>
<evidence type="ECO:0000256" key="2">
    <source>
        <dbReference type="ARBA" id="ARBA00023002"/>
    </source>
</evidence>